<organism evidence="4 5">
    <name type="scientific">Nitrospirillum viridazoti CBAmc</name>
    <dbReference type="NCBI Taxonomy" id="1441467"/>
    <lineage>
        <taxon>Bacteria</taxon>
        <taxon>Pseudomonadati</taxon>
        <taxon>Pseudomonadota</taxon>
        <taxon>Alphaproteobacteria</taxon>
        <taxon>Rhodospirillales</taxon>
        <taxon>Azospirillaceae</taxon>
        <taxon>Nitrospirillum</taxon>
        <taxon>Nitrospirillum viridazoti</taxon>
    </lineage>
</organism>
<evidence type="ECO:0000313" key="5">
    <source>
        <dbReference type="Proteomes" id="UP000197153"/>
    </source>
</evidence>
<protein>
    <submittedName>
        <fullName evidence="4">Amidohydrolase</fullName>
    </submittedName>
</protein>
<accession>A0A248JS20</accession>
<gene>
    <name evidence="4" type="ORF">Y958_12225</name>
</gene>
<dbReference type="Proteomes" id="UP000197153">
    <property type="component" value="Chromosome 1"/>
</dbReference>
<dbReference type="SUPFAM" id="SSF56317">
    <property type="entry name" value="Carbon-nitrogen hydrolase"/>
    <property type="match status" value="1"/>
</dbReference>
<reference evidence="4 5" key="1">
    <citation type="submission" date="2017-06" db="EMBL/GenBank/DDBJ databases">
        <title>Complete genome sequence of Nitrospirillum amazonense strain CBAmC, an endophytic nitrogen-fixing and plant growth-promoting bacterium, isolated from sugarcane.</title>
        <authorList>
            <person name="Schwab S."/>
            <person name="dos Santos Teixeira K.R."/>
            <person name="Simoes Araujo J.L."/>
            <person name="Soares Vidal M."/>
            <person name="Borges de Freitas H.R."/>
            <person name="Rivello Crivelaro A.L."/>
            <person name="Bueno de Camargo Nunes A."/>
            <person name="dos Santos C.M."/>
            <person name="Palmeira da Silva Rosa D."/>
            <person name="da Silva Padilha D."/>
            <person name="da Silva E."/>
            <person name="Araujo Terra L."/>
            <person name="Soares Mendes V."/>
            <person name="Farinelli L."/>
            <person name="Magalhaes Cruz L."/>
            <person name="Baldani J.I."/>
        </authorList>
    </citation>
    <scope>NUCLEOTIDE SEQUENCE [LARGE SCALE GENOMIC DNA]</scope>
    <source>
        <strain evidence="4 5">CBAmC</strain>
    </source>
</reference>
<dbReference type="InterPro" id="IPR001110">
    <property type="entry name" value="UPF0012_CS"/>
</dbReference>
<dbReference type="InterPro" id="IPR003010">
    <property type="entry name" value="C-N_Hydrolase"/>
</dbReference>
<dbReference type="AlphaFoldDB" id="A0A248JS20"/>
<proteinExistence type="inferred from homology"/>
<dbReference type="PANTHER" id="PTHR23088">
    <property type="entry name" value="NITRILASE-RELATED"/>
    <property type="match status" value="1"/>
</dbReference>
<comment type="similarity">
    <text evidence="1">Belongs to the carbon-nitrogen hydrolase superfamily. NIT1/NIT2 family.</text>
</comment>
<dbReference type="CDD" id="cd07572">
    <property type="entry name" value="nit"/>
    <property type="match status" value="1"/>
</dbReference>
<dbReference type="PROSITE" id="PS01227">
    <property type="entry name" value="UPF0012"/>
    <property type="match status" value="1"/>
</dbReference>
<dbReference type="Pfam" id="PF00795">
    <property type="entry name" value="CN_hydrolase"/>
    <property type="match status" value="1"/>
</dbReference>
<dbReference type="EMBL" id="CP022110">
    <property type="protein sequence ID" value="ASG21495.1"/>
    <property type="molecule type" value="Genomic_DNA"/>
</dbReference>
<dbReference type="PANTHER" id="PTHR23088:SF27">
    <property type="entry name" value="DEAMINATED GLUTATHIONE AMIDASE"/>
    <property type="match status" value="1"/>
</dbReference>
<evidence type="ECO:0000313" key="4">
    <source>
        <dbReference type="EMBL" id="ASG21495.1"/>
    </source>
</evidence>
<evidence type="ECO:0000256" key="2">
    <source>
        <dbReference type="ARBA" id="ARBA00022801"/>
    </source>
</evidence>
<sequence>MTAAPFSGVLRAAVLQMTAGPEIAANMDAADRLLRQAKDQGAVFATLPENVARMVQGRERVLAGAYEEEAHPALARFRDLAAETGLWLMTGTLACLTEDGRAANRCFVIDPAGQVLARYDKLHMFDVELANGERYRESATFRPGDVARVVDTPWGGLGLTVCYDVRFPQLFRALGKAGARIITVPSAFTVPTGRAHWHVLLRARAIETGCWVLAPAQVGTHDGGRQTYGHALIISPWGEVVADAGGETPGVLVADLDLSKVDEARSMVPSLLHDRAFEGP</sequence>
<evidence type="ECO:0000259" key="3">
    <source>
        <dbReference type="PROSITE" id="PS50263"/>
    </source>
</evidence>
<keyword evidence="5" id="KW-1185">Reference proteome</keyword>
<dbReference type="PROSITE" id="PS50263">
    <property type="entry name" value="CN_HYDROLASE"/>
    <property type="match status" value="1"/>
</dbReference>
<keyword evidence="2 4" id="KW-0378">Hydrolase</keyword>
<evidence type="ECO:0000256" key="1">
    <source>
        <dbReference type="ARBA" id="ARBA00010613"/>
    </source>
</evidence>
<dbReference type="InterPro" id="IPR036526">
    <property type="entry name" value="C-N_Hydrolase_sf"/>
</dbReference>
<dbReference type="InterPro" id="IPR045254">
    <property type="entry name" value="Nit1/2_C-N_Hydrolase"/>
</dbReference>
<dbReference type="Gene3D" id="3.60.110.10">
    <property type="entry name" value="Carbon-nitrogen hydrolase"/>
    <property type="match status" value="1"/>
</dbReference>
<dbReference type="GO" id="GO:0016811">
    <property type="term" value="F:hydrolase activity, acting on carbon-nitrogen (but not peptide) bonds, in linear amides"/>
    <property type="evidence" value="ECO:0007669"/>
    <property type="project" value="InterPro"/>
</dbReference>
<dbReference type="KEGG" id="nao:Y958_12225"/>
<feature type="domain" description="CN hydrolase" evidence="3">
    <location>
        <begin position="10"/>
        <end position="258"/>
    </location>
</feature>
<dbReference type="RefSeq" id="WP_088872196.1">
    <property type="nucleotide sequence ID" value="NZ_CP022110.1"/>
</dbReference>
<name>A0A248JS20_9PROT</name>